<dbReference type="Proteomes" id="UP001208570">
    <property type="component" value="Unassembled WGS sequence"/>
</dbReference>
<name>A0AAD9NC79_9ANNE</name>
<evidence type="ECO:0000259" key="6">
    <source>
        <dbReference type="Pfam" id="PF25151"/>
    </source>
</evidence>
<organism evidence="7 8">
    <name type="scientific">Paralvinella palmiformis</name>
    <dbReference type="NCBI Taxonomy" id="53620"/>
    <lineage>
        <taxon>Eukaryota</taxon>
        <taxon>Metazoa</taxon>
        <taxon>Spiralia</taxon>
        <taxon>Lophotrochozoa</taxon>
        <taxon>Annelida</taxon>
        <taxon>Polychaeta</taxon>
        <taxon>Sedentaria</taxon>
        <taxon>Canalipalpata</taxon>
        <taxon>Terebellida</taxon>
        <taxon>Terebelliformia</taxon>
        <taxon>Alvinellidae</taxon>
        <taxon>Paralvinella</taxon>
    </lineage>
</organism>
<feature type="domain" description="DUF2428" evidence="4">
    <location>
        <begin position="427"/>
        <end position="701"/>
    </location>
</feature>
<feature type="domain" description="tRNA (32-2'-O)-methyltransferase regulator THADA-like C-terminal TPR repeats region" evidence="6">
    <location>
        <begin position="703"/>
        <end position="869"/>
    </location>
</feature>
<dbReference type="Pfam" id="PF25151">
    <property type="entry name" value="TPR_Trm732_C"/>
    <property type="match status" value="1"/>
</dbReference>
<dbReference type="GO" id="GO:0005829">
    <property type="term" value="C:cytosol"/>
    <property type="evidence" value="ECO:0007669"/>
    <property type="project" value="TreeGrafter"/>
</dbReference>
<proteinExistence type="inferred from homology"/>
<reference evidence="7" key="1">
    <citation type="journal article" date="2023" name="Mol. Biol. Evol.">
        <title>Third-Generation Sequencing Reveals the Adaptive Role of the Epigenome in Three Deep-Sea Polychaetes.</title>
        <authorList>
            <person name="Perez M."/>
            <person name="Aroh O."/>
            <person name="Sun Y."/>
            <person name="Lan Y."/>
            <person name="Juniper S.K."/>
            <person name="Young C.R."/>
            <person name="Angers B."/>
            <person name="Qian P.Y."/>
        </authorList>
    </citation>
    <scope>NUCLEOTIDE SEQUENCE</scope>
    <source>
        <strain evidence="7">P08H-3</strain>
    </source>
</reference>
<evidence type="ECO:0000259" key="5">
    <source>
        <dbReference type="Pfam" id="PF25150"/>
    </source>
</evidence>
<feature type="domain" description="tRNA (32-2'-O)-methyltransferase regulator THADA-like TPR repeats region" evidence="5">
    <location>
        <begin position="18"/>
        <end position="286"/>
    </location>
</feature>
<comment type="similarity">
    <text evidence="1">Belongs to the THADA family.</text>
</comment>
<protein>
    <recommendedName>
        <fullName evidence="3">tRNA (32-2'-O)-methyltransferase regulator THADA</fullName>
    </recommendedName>
</protein>
<dbReference type="InterPro" id="IPR051954">
    <property type="entry name" value="tRNA_methyltransferase_THADA"/>
</dbReference>
<evidence type="ECO:0000256" key="1">
    <source>
        <dbReference type="ARBA" id="ARBA00010409"/>
    </source>
</evidence>
<dbReference type="EMBL" id="JAODUP010000083">
    <property type="protein sequence ID" value="KAK2163238.1"/>
    <property type="molecule type" value="Genomic_DNA"/>
</dbReference>
<keyword evidence="8" id="KW-1185">Reference proteome</keyword>
<dbReference type="Pfam" id="PF25150">
    <property type="entry name" value="TPR_Trm732"/>
    <property type="match status" value="1"/>
</dbReference>
<dbReference type="GO" id="GO:0030488">
    <property type="term" value="P:tRNA methylation"/>
    <property type="evidence" value="ECO:0007669"/>
    <property type="project" value="TreeGrafter"/>
</dbReference>
<dbReference type="PANTHER" id="PTHR14387">
    <property type="entry name" value="THADA/DEATH RECEPTOR INTERACTING PROTEIN"/>
    <property type="match status" value="1"/>
</dbReference>
<dbReference type="InterPro" id="IPR019442">
    <property type="entry name" value="THADA/TRM732_DUF2428"/>
</dbReference>
<dbReference type="PANTHER" id="PTHR14387:SF7">
    <property type="entry name" value="THYROID ADENOMA-ASSOCIATED PROTEIN"/>
    <property type="match status" value="1"/>
</dbReference>
<evidence type="ECO:0000313" key="7">
    <source>
        <dbReference type="EMBL" id="KAK2163238.1"/>
    </source>
</evidence>
<evidence type="ECO:0000313" key="8">
    <source>
        <dbReference type="Proteomes" id="UP001208570"/>
    </source>
</evidence>
<dbReference type="Pfam" id="PF10350">
    <property type="entry name" value="DUF2428"/>
    <property type="match status" value="1"/>
</dbReference>
<evidence type="ECO:0000259" key="4">
    <source>
        <dbReference type="Pfam" id="PF10350"/>
    </source>
</evidence>
<sequence length="1521" mass="172379">MIGSDVQQNRPNLKRSDWLRTWVDPVLISLCNGSRVQKKCIIEYIIPGLLKHYPGTFTYIVEQLSDDMNTYDKSKSLGALVTCLNHAKRLGLLDDLQGVSLGWSSLVGQDKIIMALCDTHDQVRLDTFGLLCESRKTTEVLKVEDLNLIKLFLTFNLDSQSPGFRQHLAALMKKLILRLRDGGKVLNRCLNSAKSGTDTSTTESVLKCYKVFLQWLCDHLLDQLHPSASFPRRTTALSLLSIIVQVMGCDEDTDHQSREFHFLDAVTPVRIQTLMECFTDTFEQNKIEAFNILSALPVTYLYLQDHQRLHVLVEASMELACSTHPQNCTTAAYLFQLLLRIPDSGAILWDMRNKKKPNSSCEPFVSCKHQMAWLLLDELEDELLVAEQSLLHAAATRPLYPVLHCLRYLLAVIDLRQESASVEWQKIVSTVIRMCFKVSKIVSPVVSNSSPEGNIPAETLHALGPGLVLDAVVQSEKDQHLLSSASDSATLVTHMPEYLVVCCWRSIKEVSLILGQLTQRAPLVALEMHHEGHIEFNELHAIGEYFIKQLTESRHRGAFELAYAGFVKMAHMLWRCPLPAVHKFPVQWLDEILEAISDRDPSDKLCATRRSAGVPFYIRALVSTEPPTRGRQCFKHVMTKLLALAWPRHGQHIDMENIPQVHALNILRALYQETALGDDVFPYIAEGLQVALLGYSAKLWSIRNSSTLLFSALMTRIFGVKRNKSELSKKNCMTGRVFFHRFPSLHRFLLEKLKEATADMGVTVPGRSTMTALHPNLYPILLVLGRLYPSVIEGADAAYDLRAFIGPVISCAHSPVYKIRIMAARALHPLVAKGDITESLMMLVDSLPKNHQEMSQNATHGLLLQIEQLLEALKELPIKSQANTLELIVEKFIKCKWFLSHSNPSFLTRTAFLNIIYKITAAFQHPLLPNTAALKSGHVWLRFKDDLDTVLCGDLVENIHVPGAVHFYESVAKYLAEVVSTAEEESKNTESVLLRILSSELYEVRQQALIILTKLDGQPLVDVVDDFCIQQEDEAGDFDSIISSAGGVSHRAEEIMRGSHELFKELVTMVMGKETYPDCLVKDTEDLISKWIDLLDEGCCAECSIDMRLSVATTLIHTASTVLYDTERKLLKLWIIILRLLHDEDNYVRQQMTLVVHHLQYISESSYVSTIKQMLSVRNTTCNDLVYSESGLTNAKSHVFDRQVKFIRTLRERHSNDYIINTVEKAKAVRSPMGKRIKQLEETTMSHKETFFSQLKQTMSSSNSSRRKQYCLMNPHLEPSPFLNRALHIPEQNRIAANRLRPGSHHLRIETCLPKDGALYPPVAFRLVLQAMTAAHWGRECLDHLLSCLQHDIEPDHFGQDNDIRLFDKGEMNTYRDQIYFVNIIAEHLATITTDSQMASSDSLTDLYQTLTHHKVSLPLSLDGSSVQLLVSRLDEVLTELRDVVEEIPEVTVKLSLTNQNLYRNTVLKLWRLGTTLRVIESLVTADVMQSDKLMQCSTSLNNKFKFNCRLIEIFLHHHRV</sequence>
<keyword evidence="2" id="KW-0819">tRNA processing</keyword>
<dbReference type="SUPFAM" id="SSF48371">
    <property type="entry name" value="ARM repeat"/>
    <property type="match status" value="1"/>
</dbReference>
<comment type="caution">
    <text evidence="7">The sequence shown here is derived from an EMBL/GenBank/DDBJ whole genome shotgun (WGS) entry which is preliminary data.</text>
</comment>
<dbReference type="InterPro" id="IPR056842">
    <property type="entry name" value="THADA-like_TPR_C"/>
</dbReference>
<dbReference type="InterPro" id="IPR056843">
    <property type="entry name" value="THADA-like_TPR"/>
</dbReference>
<evidence type="ECO:0000256" key="3">
    <source>
        <dbReference type="ARBA" id="ARBA00035698"/>
    </source>
</evidence>
<accession>A0AAD9NC79</accession>
<gene>
    <name evidence="7" type="ORF">LSH36_83g02053</name>
</gene>
<dbReference type="InterPro" id="IPR016024">
    <property type="entry name" value="ARM-type_fold"/>
</dbReference>
<evidence type="ECO:0000256" key="2">
    <source>
        <dbReference type="ARBA" id="ARBA00022694"/>
    </source>
</evidence>